<dbReference type="SUPFAM" id="SSF52540">
    <property type="entry name" value="P-loop containing nucleoside triphosphate hydrolases"/>
    <property type="match status" value="1"/>
</dbReference>
<dbReference type="Pfam" id="PF01434">
    <property type="entry name" value="Peptidase_M41"/>
    <property type="match status" value="1"/>
</dbReference>
<dbReference type="InterPro" id="IPR011546">
    <property type="entry name" value="Pept_M41_FtsH_extracell"/>
</dbReference>
<dbReference type="PANTHER" id="PTHR23076:SF97">
    <property type="entry name" value="ATP-DEPENDENT ZINC METALLOPROTEASE YME1L1"/>
    <property type="match status" value="1"/>
</dbReference>
<dbReference type="Gene3D" id="1.20.58.760">
    <property type="entry name" value="Peptidase M41"/>
    <property type="match status" value="1"/>
</dbReference>
<dbReference type="Proteomes" id="UP000198838">
    <property type="component" value="Unassembled WGS sequence"/>
</dbReference>
<keyword evidence="9 15" id="KW-0862">Zinc</keyword>
<dbReference type="GO" id="GO:0008270">
    <property type="term" value="F:zinc ion binding"/>
    <property type="evidence" value="ECO:0007669"/>
    <property type="project" value="UniProtKB-UniRule"/>
</dbReference>
<comment type="subunit">
    <text evidence="15">Homohexamer.</text>
</comment>
<dbReference type="InterPro" id="IPR041569">
    <property type="entry name" value="AAA_lid_3"/>
</dbReference>
<dbReference type="PANTHER" id="PTHR23076">
    <property type="entry name" value="METALLOPROTEASE M41 FTSH"/>
    <property type="match status" value="1"/>
</dbReference>
<dbReference type="GO" id="GO:0005524">
    <property type="term" value="F:ATP binding"/>
    <property type="evidence" value="ECO:0007669"/>
    <property type="project" value="UniProtKB-UniRule"/>
</dbReference>
<evidence type="ECO:0000313" key="18">
    <source>
        <dbReference type="EMBL" id="SFB06206.1"/>
    </source>
</evidence>
<dbReference type="InterPro" id="IPR000642">
    <property type="entry name" value="Peptidase_M41"/>
</dbReference>
<dbReference type="InterPro" id="IPR037219">
    <property type="entry name" value="Peptidase_M41-like"/>
</dbReference>
<keyword evidence="7 15" id="KW-0547">Nucleotide-binding</keyword>
<evidence type="ECO:0000256" key="11">
    <source>
        <dbReference type="ARBA" id="ARBA00022989"/>
    </source>
</evidence>
<dbReference type="CDD" id="cd19501">
    <property type="entry name" value="RecA-like_FtsH"/>
    <property type="match status" value="1"/>
</dbReference>
<feature type="domain" description="AAA+ ATPase" evidence="17">
    <location>
        <begin position="204"/>
        <end position="344"/>
    </location>
</feature>
<dbReference type="HAMAP" id="MF_01458">
    <property type="entry name" value="FtsH"/>
    <property type="match status" value="1"/>
</dbReference>
<dbReference type="OrthoDB" id="9809379at2"/>
<dbReference type="InterPro" id="IPR003960">
    <property type="entry name" value="ATPase_AAA_CS"/>
</dbReference>
<feature type="transmembrane region" description="Helical" evidence="15">
    <location>
        <begin position="18"/>
        <end position="37"/>
    </location>
</feature>
<evidence type="ECO:0000256" key="7">
    <source>
        <dbReference type="ARBA" id="ARBA00022741"/>
    </source>
</evidence>
<keyword evidence="18" id="KW-0132">Cell division</keyword>
<dbReference type="Gene3D" id="1.10.8.60">
    <property type="match status" value="1"/>
</dbReference>
<evidence type="ECO:0000256" key="15">
    <source>
        <dbReference type="HAMAP-Rule" id="MF_01458"/>
    </source>
</evidence>
<feature type="active site" evidence="15">
    <location>
        <position position="436"/>
    </location>
</feature>
<keyword evidence="13 15" id="KW-0472">Membrane</keyword>
<evidence type="ECO:0000256" key="14">
    <source>
        <dbReference type="ARBA" id="ARBA00061570"/>
    </source>
</evidence>
<evidence type="ECO:0000256" key="9">
    <source>
        <dbReference type="ARBA" id="ARBA00022833"/>
    </source>
</evidence>
<dbReference type="GO" id="GO:0004222">
    <property type="term" value="F:metalloendopeptidase activity"/>
    <property type="evidence" value="ECO:0007669"/>
    <property type="project" value="InterPro"/>
</dbReference>
<evidence type="ECO:0000313" key="19">
    <source>
        <dbReference type="Proteomes" id="UP000198838"/>
    </source>
</evidence>
<name>A0A1I0Y0R1_9FIRM</name>
<keyword evidence="19" id="KW-1185">Reference proteome</keyword>
<keyword evidence="10 15" id="KW-0067">ATP-binding</keyword>
<comment type="similarity">
    <text evidence="2 15">In the C-terminal section; belongs to the peptidase M41 family.</text>
</comment>
<dbReference type="STRING" id="1120918.SAMN05216249_10836"/>
<protein>
    <recommendedName>
        <fullName evidence="15">ATP-dependent zinc metalloprotease FtsH</fullName>
        <ecNumber evidence="15">3.4.24.-</ecNumber>
    </recommendedName>
</protein>
<dbReference type="GO" id="GO:0005886">
    <property type="term" value="C:plasma membrane"/>
    <property type="evidence" value="ECO:0007669"/>
    <property type="project" value="UniProtKB-SubCell"/>
</dbReference>
<keyword evidence="18" id="KW-0131">Cell cycle</keyword>
<dbReference type="AlphaFoldDB" id="A0A1I0Y0R1"/>
<keyword evidence="8 15" id="KW-0378">Hydrolase</keyword>
<evidence type="ECO:0000256" key="12">
    <source>
        <dbReference type="ARBA" id="ARBA00023049"/>
    </source>
</evidence>
<dbReference type="GO" id="GO:0004176">
    <property type="term" value="F:ATP-dependent peptidase activity"/>
    <property type="evidence" value="ECO:0007669"/>
    <property type="project" value="InterPro"/>
</dbReference>
<dbReference type="GO" id="GO:0006508">
    <property type="term" value="P:proteolysis"/>
    <property type="evidence" value="ECO:0007669"/>
    <property type="project" value="UniProtKB-KW"/>
</dbReference>
<evidence type="ECO:0000256" key="3">
    <source>
        <dbReference type="ARBA" id="ARBA00022475"/>
    </source>
</evidence>
<dbReference type="Pfam" id="PF00004">
    <property type="entry name" value="AAA"/>
    <property type="match status" value="1"/>
</dbReference>
<evidence type="ECO:0000256" key="1">
    <source>
        <dbReference type="ARBA" id="ARBA00004370"/>
    </source>
</evidence>
<evidence type="ECO:0000256" key="5">
    <source>
        <dbReference type="ARBA" id="ARBA00022692"/>
    </source>
</evidence>
<evidence type="ECO:0000256" key="6">
    <source>
        <dbReference type="ARBA" id="ARBA00022723"/>
    </source>
</evidence>
<evidence type="ECO:0000256" key="16">
    <source>
        <dbReference type="RuleBase" id="RU003651"/>
    </source>
</evidence>
<dbReference type="NCBIfam" id="TIGR01241">
    <property type="entry name" value="FtsH_fam"/>
    <property type="match status" value="1"/>
</dbReference>
<dbReference type="GO" id="GO:0051301">
    <property type="term" value="P:cell division"/>
    <property type="evidence" value="ECO:0007669"/>
    <property type="project" value="UniProtKB-KW"/>
</dbReference>
<dbReference type="SUPFAM" id="SSF140990">
    <property type="entry name" value="FtsH protease domain-like"/>
    <property type="match status" value="1"/>
</dbReference>
<comment type="cofactor">
    <cofactor evidence="15">
        <name>Zn(2+)</name>
        <dbReference type="ChEBI" id="CHEBI:29105"/>
    </cofactor>
    <text evidence="15">Binds 1 zinc ion per subunit.</text>
</comment>
<sequence>MAGNDGNKNGKNSQNGQMIMMLVILGLISLLIVTFFMNRMTDMSSQEISYTKFLEMVEKGEVESVTIESSQINITPVKSSNTLVEMNYYTGLINDPDLIGILKKAGVEITGKVPDNSAALIYNILSIILPVVLIWVLLGYLMRRMQGGNGMMGVGKSNAKVYVQKETGVTFKDVAGQDEAKESLQEVVDFLHNPGKYTRIGAKLPKGALLVGPPGTGKTLLAKAVAGEAKVPFFSLAGSDFVEMFVGVGASRVRDLFKEAQKAAPCIIFIDEIDAIGKSRDSRYGSGGNDEREQTLNQLLAEMDGFDTSKGLLILAATNRPEVLDKALLRPGRFDRRIIVDKPDLKGRIETLKVHSKDVLMDDSVDLEAIALATSGAVGSDLANMINEAALNAVKNGRSVVSQEDLFESVEVVIAGKEKKDRILGKEEKRIVAYHEVGHALVTALQKDAEPVQKITIVPRTMGALGYVMQVPEEEKYLMSKDELISRIVTYMGGRAAEEIVFDTITTGASNDFENATKTARAMITQYGMSERFGQITLESIESRYLDGRPVLNCGERTAALIDEEVMALLKNCYEKAKKMLEENRDILDEIAKFLFEKETITGAEFMKIFRGLRGEEVVDLKKEDAPSDEKTDSEETNLGFKKLEPIHIIKDEAVKVEKKEKTFENPEVVITKDFVEVLVEDSDKDASLENTKDNNE</sequence>
<dbReference type="PROSITE" id="PS00674">
    <property type="entry name" value="AAA"/>
    <property type="match status" value="1"/>
</dbReference>
<dbReference type="FunFam" id="1.20.58.760:FF:000001">
    <property type="entry name" value="ATP-dependent zinc metalloprotease FtsH"/>
    <property type="match status" value="1"/>
</dbReference>
<evidence type="ECO:0000259" key="17">
    <source>
        <dbReference type="SMART" id="SM00382"/>
    </source>
</evidence>
<comment type="similarity">
    <text evidence="14 15">In the central section; belongs to the AAA ATPase family.</text>
</comment>
<dbReference type="SMART" id="SM00382">
    <property type="entry name" value="AAA"/>
    <property type="match status" value="1"/>
</dbReference>
<keyword evidence="3 15" id="KW-1003">Cell membrane</keyword>
<keyword evidence="6 15" id="KW-0479">Metal-binding</keyword>
<dbReference type="FunFam" id="3.40.50.300:FF:000001">
    <property type="entry name" value="ATP-dependent zinc metalloprotease FtsH"/>
    <property type="match status" value="1"/>
</dbReference>
<dbReference type="Gene3D" id="3.40.50.300">
    <property type="entry name" value="P-loop containing nucleotide triphosphate hydrolases"/>
    <property type="match status" value="1"/>
</dbReference>
<dbReference type="Gene3D" id="3.30.720.210">
    <property type="match status" value="1"/>
</dbReference>
<keyword evidence="11 15" id="KW-1133">Transmembrane helix</keyword>
<proteinExistence type="inferred from homology"/>
<dbReference type="GO" id="GO:0016887">
    <property type="term" value="F:ATP hydrolysis activity"/>
    <property type="evidence" value="ECO:0007669"/>
    <property type="project" value="UniProtKB-UniRule"/>
</dbReference>
<keyword evidence="12 15" id="KW-0482">Metalloprotease</keyword>
<feature type="binding site" evidence="15">
    <location>
        <position position="439"/>
    </location>
    <ligand>
        <name>Zn(2+)</name>
        <dbReference type="ChEBI" id="CHEBI:29105"/>
        <note>catalytic</note>
    </ligand>
</feature>
<evidence type="ECO:0000256" key="4">
    <source>
        <dbReference type="ARBA" id="ARBA00022670"/>
    </source>
</evidence>
<dbReference type="RefSeq" id="WP_092871994.1">
    <property type="nucleotide sequence ID" value="NZ_FOJY01000008.1"/>
</dbReference>
<dbReference type="EC" id="3.4.24.-" evidence="15"/>
<dbReference type="InterPro" id="IPR003959">
    <property type="entry name" value="ATPase_AAA_core"/>
</dbReference>
<feature type="binding site" evidence="15">
    <location>
        <begin position="212"/>
        <end position="219"/>
    </location>
    <ligand>
        <name>ATP</name>
        <dbReference type="ChEBI" id="CHEBI:30616"/>
    </ligand>
</feature>
<gene>
    <name evidence="15" type="primary">ftsH</name>
    <name evidence="18" type="ORF">SAMN05216249_10836</name>
</gene>
<keyword evidence="5 15" id="KW-0812">Transmembrane</keyword>
<feature type="transmembrane region" description="Helical" evidence="15">
    <location>
        <begin position="120"/>
        <end position="142"/>
    </location>
</feature>
<feature type="binding site" evidence="15">
    <location>
        <position position="435"/>
    </location>
    <ligand>
        <name>Zn(2+)</name>
        <dbReference type="ChEBI" id="CHEBI:29105"/>
        <note>catalytic</note>
    </ligand>
</feature>
<comment type="similarity">
    <text evidence="16">Belongs to the AAA ATPase family.</text>
</comment>
<organism evidence="18 19">
    <name type="scientific">Acetitomaculum ruminis DSM 5522</name>
    <dbReference type="NCBI Taxonomy" id="1120918"/>
    <lineage>
        <taxon>Bacteria</taxon>
        <taxon>Bacillati</taxon>
        <taxon>Bacillota</taxon>
        <taxon>Clostridia</taxon>
        <taxon>Lachnospirales</taxon>
        <taxon>Lachnospiraceae</taxon>
        <taxon>Acetitomaculum</taxon>
    </lineage>
</organism>
<evidence type="ECO:0000256" key="10">
    <source>
        <dbReference type="ARBA" id="ARBA00022840"/>
    </source>
</evidence>
<dbReference type="Pfam" id="PF06480">
    <property type="entry name" value="FtsH_ext"/>
    <property type="match status" value="1"/>
</dbReference>
<comment type="function">
    <text evidence="15">Acts as a processive, ATP-dependent zinc metallopeptidase for both cytoplasmic and membrane proteins. Plays a role in the quality control of integral membrane proteins.</text>
</comment>
<dbReference type="InterPro" id="IPR003593">
    <property type="entry name" value="AAA+_ATPase"/>
</dbReference>
<dbReference type="InterPro" id="IPR027417">
    <property type="entry name" value="P-loop_NTPase"/>
</dbReference>
<evidence type="ECO:0000256" key="2">
    <source>
        <dbReference type="ARBA" id="ARBA00010044"/>
    </source>
</evidence>
<dbReference type="FunFam" id="1.10.8.60:FF:000001">
    <property type="entry name" value="ATP-dependent zinc metalloprotease FtsH"/>
    <property type="match status" value="1"/>
</dbReference>
<dbReference type="InterPro" id="IPR005936">
    <property type="entry name" value="FtsH"/>
</dbReference>
<evidence type="ECO:0000256" key="8">
    <source>
        <dbReference type="ARBA" id="ARBA00022801"/>
    </source>
</evidence>
<reference evidence="18 19" key="1">
    <citation type="submission" date="2016-10" db="EMBL/GenBank/DDBJ databases">
        <authorList>
            <person name="de Groot N.N."/>
        </authorList>
    </citation>
    <scope>NUCLEOTIDE SEQUENCE [LARGE SCALE GENOMIC DNA]</scope>
    <source>
        <strain evidence="18 19">DSM 5522</strain>
    </source>
</reference>
<accession>A0A1I0Y0R1</accession>
<dbReference type="EMBL" id="FOJY01000008">
    <property type="protein sequence ID" value="SFB06206.1"/>
    <property type="molecule type" value="Genomic_DNA"/>
</dbReference>
<dbReference type="GO" id="GO:0030163">
    <property type="term" value="P:protein catabolic process"/>
    <property type="evidence" value="ECO:0007669"/>
    <property type="project" value="UniProtKB-UniRule"/>
</dbReference>
<dbReference type="Pfam" id="PF17862">
    <property type="entry name" value="AAA_lid_3"/>
    <property type="match status" value="1"/>
</dbReference>
<feature type="binding site" evidence="15">
    <location>
        <position position="512"/>
    </location>
    <ligand>
        <name>Zn(2+)</name>
        <dbReference type="ChEBI" id="CHEBI:29105"/>
        <note>catalytic</note>
    </ligand>
</feature>
<keyword evidence="4 15" id="KW-0645">Protease</keyword>
<comment type="subcellular location">
    <subcellularLocation>
        <location evidence="15">Cell membrane</location>
        <topology evidence="15">Multi-pass membrane protein</topology>
        <orientation evidence="15">Cytoplasmic side</orientation>
    </subcellularLocation>
    <subcellularLocation>
        <location evidence="1">Membrane</location>
    </subcellularLocation>
</comment>
<evidence type="ECO:0000256" key="13">
    <source>
        <dbReference type="ARBA" id="ARBA00023136"/>
    </source>
</evidence>